<evidence type="ECO:0000256" key="10">
    <source>
        <dbReference type="ARBA" id="ARBA00023125"/>
    </source>
</evidence>
<evidence type="ECO:0000256" key="13">
    <source>
        <dbReference type="SAM" id="MobiDB-lite"/>
    </source>
</evidence>
<evidence type="ECO:0000313" key="19">
    <source>
        <dbReference type="EMBL" id="KAB1325104.1"/>
    </source>
</evidence>
<dbReference type="PANTHER" id="PTHR43547:SF2">
    <property type="entry name" value="HYBRID SIGNAL TRANSDUCTION HISTIDINE KINASE C"/>
    <property type="match status" value="1"/>
</dbReference>
<evidence type="ECO:0000256" key="6">
    <source>
        <dbReference type="ARBA" id="ARBA00022777"/>
    </source>
</evidence>
<dbReference type="GO" id="GO:0003700">
    <property type="term" value="F:DNA-binding transcription factor activity"/>
    <property type="evidence" value="ECO:0007669"/>
    <property type="project" value="InterPro"/>
</dbReference>
<dbReference type="SMART" id="SM00342">
    <property type="entry name" value="HTH_ARAC"/>
    <property type="match status" value="1"/>
</dbReference>
<dbReference type="CDD" id="cd00075">
    <property type="entry name" value="HATPase"/>
    <property type="match status" value="1"/>
</dbReference>
<dbReference type="InterPro" id="IPR018062">
    <property type="entry name" value="HTH_AraC-typ_CS"/>
</dbReference>
<dbReference type="FunFam" id="2.60.40.10:FF:000791">
    <property type="entry name" value="Two-component system sensor histidine kinase/response regulator"/>
    <property type="match status" value="1"/>
</dbReference>
<keyword evidence="9" id="KW-0805">Transcription regulation</keyword>
<evidence type="ECO:0000313" key="20">
    <source>
        <dbReference type="EMBL" id="MDC2744280.1"/>
    </source>
</evidence>
<dbReference type="PROSITE" id="PS50109">
    <property type="entry name" value="HIS_KIN"/>
    <property type="match status" value="1"/>
</dbReference>
<feature type="domain" description="HTH araC/xylS-type" evidence="15">
    <location>
        <begin position="1228"/>
        <end position="1327"/>
    </location>
</feature>
<proteinExistence type="predicted"/>
<dbReference type="Pfam" id="PF07495">
    <property type="entry name" value="Y_Y_Y"/>
    <property type="match status" value="1"/>
</dbReference>
<dbReference type="InterPro" id="IPR013783">
    <property type="entry name" value="Ig-like_fold"/>
</dbReference>
<evidence type="ECO:0000256" key="4">
    <source>
        <dbReference type="ARBA" id="ARBA00022679"/>
    </source>
</evidence>
<evidence type="ECO:0000256" key="1">
    <source>
        <dbReference type="ARBA" id="ARBA00000085"/>
    </source>
</evidence>
<evidence type="ECO:0000256" key="5">
    <source>
        <dbReference type="ARBA" id="ARBA00022741"/>
    </source>
</evidence>
<evidence type="ECO:0000256" key="9">
    <source>
        <dbReference type="ARBA" id="ARBA00023015"/>
    </source>
</evidence>
<dbReference type="RefSeq" id="WP_061448175.1">
    <property type="nucleotide sequence ID" value="NZ_CAAKNR010000153.1"/>
</dbReference>
<dbReference type="Gene3D" id="2.130.10.10">
    <property type="entry name" value="YVTN repeat-like/Quinoprotein amine dehydrogenase"/>
    <property type="match status" value="3"/>
</dbReference>
<evidence type="ECO:0000256" key="2">
    <source>
        <dbReference type="ARBA" id="ARBA00012438"/>
    </source>
</evidence>
<evidence type="ECO:0000256" key="12">
    <source>
        <dbReference type="PROSITE-ProRule" id="PRU00169"/>
    </source>
</evidence>
<dbReference type="SUPFAM" id="SSF46689">
    <property type="entry name" value="Homeodomain-like"/>
    <property type="match status" value="1"/>
</dbReference>
<feature type="modified residue" description="4-aspartylphosphate" evidence="12">
    <location>
        <position position="1127"/>
    </location>
</feature>
<dbReference type="InterPro" id="IPR005467">
    <property type="entry name" value="His_kinase_dom"/>
</dbReference>
<dbReference type="FunFam" id="3.40.50.2300:FF:000138">
    <property type="entry name" value="Two-component system sensor histidine kinase/response regulator"/>
    <property type="match status" value="1"/>
</dbReference>
<dbReference type="InterPro" id="IPR003661">
    <property type="entry name" value="HisK_dim/P_dom"/>
</dbReference>
<keyword evidence="8" id="KW-0902">Two-component regulatory system</keyword>
<evidence type="ECO:0000256" key="14">
    <source>
        <dbReference type="SAM" id="Phobius"/>
    </source>
</evidence>
<dbReference type="SUPFAM" id="SSF55874">
    <property type="entry name" value="ATPase domain of HSP90 chaperone/DNA topoisomerase II/histidine kinase"/>
    <property type="match status" value="1"/>
</dbReference>
<dbReference type="SUPFAM" id="SSF63829">
    <property type="entry name" value="Calcium-dependent phosphotriesterase"/>
    <property type="match status" value="1"/>
</dbReference>
<reference evidence="20" key="2">
    <citation type="submission" date="2022-10" db="EMBL/GenBank/DDBJ databases">
        <title>Human gut microbiome strain richness.</title>
        <authorList>
            <person name="Chen-Liaw A."/>
        </authorList>
    </citation>
    <scope>NUCLEOTIDE SEQUENCE</scope>
    <source>
        <strain evidence="20">BSD2780120875st1_E1_BSD2780120875_150330</strain>
    </source>
</reference>
<dbReference type="SMART" id="SM00388">
    <property type="entry name" value="HisKA"/>
    <property type="match status" value="1"/>
</dbReference>
<keyword evidence="10" id="KW-0238">DNA-binding</keyword>
<dbReference type="EMBL" id="VWFC01000018">
    <property type="protein sequence ID" value="KAB1325104.1"/>
    <property type="molecule type" value="Genomic_DNA"/>
</dbReference>
<dbReference type="Gene3D" id="3.30.565.10">
    <property type="entry name" value="Histidine kinase-like ATPase, C-terminal domain"/>
    <property type="match status" value="1"/>
</dbReference>
<dbReference type="InterPro" id="IPR009057">
    <property type="entry name" value="Homeodomain-like_sf"/>
</dbReference>
<keyword evidence="6" id="KW-0418">Kinase</keyword>
<feature type="domain" description="Response regulatory" evidence="17">
    <location>
        <begin position="1079"/>
        <end position="1194"/>
    </location>
</feature>
<keyword evidence="3 12" id="KW-0597">Phosphoprotein</keyword>
<evidence type="ECO:0000256" key="7">
    <source>
        <dbReference type="ARBA" id="ARBA00022840"/>
    </source>
</evidence>
<dbReference type="EMBL" id="VWLB01000037">
    <property type="protein sequence ID" value="KAA3925333.1"/>
    <property type="molecule type" value="Genomic_DNA"/>
</dbReference>
<reference evidence="21 22" key="1">
    <citation type="journal article" date="2019" name="Nat. Med.">
        <title>A library of human gut bacterial isolates paired with longitudinal multiomics data enables mechanistic microbiome research.</title>
        <authorList>
            <person name="Poyet M."/>
            <person name="Groussin M."/>
            <person name="Gibbons S.M."/>
            <person name="Avila-Pacheco J."/>
            <person name="Jiang X."/>
            <person name="Kearney S.M."/>
            <person name="Perrotta A.R."/>
            <person name="Berdy B."/>
            <person name="Zhao S."/>
            <person name="Lieberman T.D."/>
            <person name="Swanson P.K."/>
            <person name="Smith M."/>
            <person name="Roesemann S."/>
            <person name="Alexander J.E."/>
            <person name="Rich S.A."/>
            <person name="Livny J."/>
            <person name="Vlamakis H."/>
            <person name="Clish C."/>
            <person name="Bullock K."/>
            <person name="Deik A."/>
            <person name="Scott J."/>
            <person name="Pierce K.A."/>
            <person name="Xavier R.J."/>
            <person name="Alm E.J."/>
        </authorList>
    </citation>
    <scope>NUCLEOTIDE SEQUENCE [LARGE SCALE GENOMIC DNA]</scope>
    <source>
        <strain evidence="18 21">BIOML-A160</strain>
        <strain evidence="19 22">BIOML-A2</strain>
    </source>
</reference>
<keyword evidence="5" id="KW-0547">Nucleotide-binding</keyword>
<evidence type="ECO:0000256" key="8">
    <source>
        <dbReference type="ARBA" id="ARBA00023012"/>
    </source>
</evidence>
<keyword evidence="14" id="KW-0812">Transmembrane</keyword>
<dbReference type="Pfam" id="PF02518">
    <property type="entry name" value="HATPase_c"/>
    <property type="match status" value="1"/>
</dbReference>
<dbReference type="InterPro" id="IPR018060">
    <property type="entry name" value="HTH_AraC"/>
</dbReference>
<dbReference type="InterPro" id="IPR004358">
    <property type="entry name" value="Sig_transdc_His_kin-like_C"/>
</dbReference>
<dbReference type="PROSITE" id="PS50110">
    <property type="entry name" value="RESPONSE_REGULATORY"/>
    <property type="match status" value="1"/>
</dbReference>
<evidence type="ECO:0000256" key="11">
    <source>
        <dbReference type="ARBA" id="ARBA00023163"/>
    </source>
</evidence>
<feature type="transmembrane region" description="Helical" evidence="14">
    <location>
        <begin position="776"/>
        <end position="798"/>
    </location>
</feature>
<dbReference type="Proteomes" id="UP000365824">
    <property type="component" value="Unassembled WGS sequence"/>
</dbReference>
<dbReference type="InterPro" id="IPR011110">
    <property type="entry name" value="Reg_prop"/>
</dbReference>
<evidence type="ECO:0000259" key="15">
    <source>
        <dbReference type="PROSITE" id="PS01124"/>
    </source>
</evidence>
<dbReference type="InterPro" id="IPR036097">
    <property type="entry name" value="HisK_dim/P_sf"/>
</dbReference>
<dbReference type="EMBL" id="JAQNZF010000029">
    <property type="protein sequence ID" value="MDC2744280.1"/>
    <property type="molecule type" value="Genomic_DNA"/>
</dbReference>
<keyword evidence="7" id="KW-0067">ATP-binding</keyword>
<dbReference type="SUPFAM" id="SSF52172">
    <property type="entry name" value="CheY-like"/>
    <property type="match status" value="1"/>
</dbReference>
<dbReference type="SMART" id="SM00448">
    <property type="entry name" value="REC"/>
    <property type="match status" value="1"/>
</dbReference>
<dbReference type="SUPFAM" id="SSF47384">
    <property type="entry name" value="Homodimeric domain of signal transducing histidine kinase"/>
    <property type="match status" value="1"/>
</dbReference>
<organism evidence="18 21">
    <name type="scientific">Bacteroides ovatus</name>
    <dbReference type="NCBI Taxonomy" id="28116"/>
    <lineage>
        <taxon>Bacteria</taxon>
        <taxon>Pseudomonadati</taxon>
        <taxon>Bacteroidota</taxon>
        <taxon>Bacteroidia</taxon>
        <taxon>Bacteroidales</taxon>
        <taxon>Bacteroidaceae</taxon>
        <taxon>Bacteroides</taxon>
    </lineage>
</organism>
<dbReference type="PROSITE" id="PS00041">
    <property type="entry name" value="HTH_ARAC_FAMILY_1"/>
    <property type="match status" value="1"/>
</dbReference>
<dbReference type="CDD" id="cd00082">
    <property type="entry name" value="HisKA"/>
    <property type="match status" value="1"/>
</dbReference>
<keyword evidence="14" id="KW-0472">Membrane</keyword>
<evidence type="ECO:0000313" key="18">
    <source>
        <dbReference type="EMBL" id="KAA3925333.1"/>
    </source>
</evidence>
<evidence type="ECO:0000259" key="16">
    <source>
        <dbReference type="PROSITE" id="PS50109"/>
    </source>
</evidence>
<dbReference type="Pfam" id="PF12833">
    <property type="entry name" value="HTH_18"/>
    <property type="match status" value="1"/>
</dbReference>
<dbReference type="InterPro" id="IPR011006">
    <property type="entry name" value="CheY-like_superfamily"/>
</dbReference>
<comment type="caution">
    <text evidence="18">The sequence shown here is derived from an EMBL/GenBank/DDBJ whole genome shotgun (WGS) entry which is preliminary data.</text>
</comment>
<dbReference type="CDD" id="cd17574">
    <property type="entry name" value="REC_OmpR"/>
    <property type="match status" value="1"/>
</dbReference>
<dbReference type="SMART" id="SM00387">
    <property type="entry name" value="HATPase_c"/>
    <property type="match status" value="1"/>
</dbReference>
<keyword evidence="4" id="KW-0808">Transferase</keyword>
<dbReference type="Gene3D" id="2.60.40.10">
    <property type="entry name" value="Immunoglobulins"/>
    <property type="match status" value="1"/>
</dbReference>
<evidence type="ECO:0000259" key="17">
    <source>
        <dbReference type="PROSITE" id="PS50110"/>
    </source>
</evidence>
<dbReference type="FunFam" id="2.130.10.10:FF:001710">
    <property type="entry name" value="Two-component system sensor histidine kinase/response regulator, hybrid (One-component system)"/>
    <property type="match status" value="1"/>
</dbReference>
<dbReference type="PROSITE" id="PS01124">
    <property type="entry name" value="HTH_ARAC_FAMILY_2"/>
    <property type="match status" value="1"/>
</dbReference>
<gene>
    <name evidence="19" type="ORF">F3B53_15160</name>
    <name evidence="18" type="ORF">F3F25_19895</name>
    <name evidence="20" type="ORF">PO382_18845</name>
</gene>
<dbReference type="FunFam" id="3.30.565.10:FF:000037">
    <property type="entry name" value="Hybrid sensor histidine kinase/response regulator"/>
    <property type="match status" value="1"/>
</dbReference>
<dbReference type="PRINTS" id="PR00344">
    <property type="entry name" value="BCTRLSENSOR"/>
</dbReference>
<dbReference type="SUPFAM" id="SSF101898">
    <property type="entry name" value="NHL repeat"/>
    <property type="match status" value="1"/>
</dbReference>
<dbReference type="InterPro" id="IPR003594">
    <property type="entry name" value="HATPase_dom"/>
</dbReference>
<dbReference type="InterPro" id="IPR011123">
    <property type="entry name" value="Y_Y_Y"/>
</dbReference>
<feature type="domain" description="Histidine kinase" evidence="16">
    <location>
        <begin position="819"/>
        <end position="1036"/>
    </location>
</feature>
<dbReference type="InterPro" id="IPR015943">
    <property type="entry name" value="WD40/YVTN_repeat-like_dom_sf"/>
</dbReference>
<keyword evidence="11" id="KW-0804">Transcription</keyword>
<dbReference type="GO" id="GO:0005524">
    <property type="term" value="F:ATP binding"/>
    <property type="evidence" value="ECO:0007669"/>
    <property type="project" value="UniProtKB-KW"/>
</dbReference>
<dbReference type="Proteomes" id="UP001219389">
    <property type="component" value="Unassembled WGS sequence"/>
</dbReference>
<dbReference type="GO" id="GO:0000155">
    <property type="term" value="F:phosphorelay sensor kinase activity"/>
    <property type="evidence" value="ECO:0007669"/>
    <property type="project" value="InterPro"/>
</dbReference>
<dbReference type="GO" id="GO:0043565">
    <property type="term" value="F:sequence-specific DNA binding"/>
    <property type="evidence" value="ECO:0007669"/>
    <property type="project" value="InterPro"/>
</dbReference>
<dbReference type="Pfam" id="PF00072">
    <property type="entry name" value="Response_reg"/>
    <property type="match status" value="1"/>
</dbReference>
<evidence type="ECO:0000256" key="3">
    <source>
        <dbReference type="ARBA" id="ARBA00022553"/>
    </source>
</evidence>
<dbReference type="FunFam" id="1.10.10.60:FF:000284">
    <property type="entry name" value="Two-component system sensor histidine kinase/response regulator"/>
    <property type="match status" value="1"/>
</dbReference>
<dbReference type="Pfam" id="PF07494">
    <property type="entry name" value="Reg_prop"/>
    <property type="match status" value="2"/>
</dbReference>
<dbReference type="InterPro" id="IPR036890">
    <property type="entry name" value="HATPase_C_sf"/>
</dbReference>
<feature type="region of interest" description="Disordered" evidence="13">
    <location>
        <begin position="1322"/>
        <end position="1343"/>
    </location>
</feature>
<sequence>MSNFVKMRGFFLFILLLINCTVSKGQIYKYIGLEDGLNNQKIYHIQKDRRGYMWFLTQEGIDRYDGKHIKHYNFSDDNMTLDSRIALNWLYMDNENVLWVIGQKGRIFRYDSQHDKFELAYVHPELIRNKSQAFLNYGYLDKNDRIWLCYKDSITWYNTHTGTTSHMLMPVDGEIATIEQTDGNHFFIGTGGGLFRAGIEGGELKLVSDEAVESITVPVHELYYHAVSKQLFVGNYKEGILIYDMRGTGKIVSCQSPNNVEVNQIVALNAHELLVATGGKGVYKLDVNTYISEPYITADYSSYNGMNGNNINDVYVDEEDRIWLANYPTGITIRNNRYGSYDLIKHSLGNTRSLVNDQVHDVVEDSDGDLWFATSNGISFYQTDTKEWRSFFSSFDPVPNDENHIFLALCEVSPGVMWAGGYTSGIYKIEKKKGFKVTYLSPAAMAGVRPDQYIYDIKKDSGGDIWSGGYYHLKRVNLETKSVRLYPGVSSITTIQEKDDRLMWIGTRMGLYLLDKESGRYRYIDLPVESPYICALYQREDGILYIGTRGAGLLVYDINKKKFVHQYRTDNCALISDNIYTILPRQDESLLMGTETGITIYSPQEHSFRNWTREQGLMSVNFNAGSATTCNKSTLVFGGNDGAVKFPTDIQIPEPHYSRLLLRDFMIAYHPVYPGDNGSPLKKDINETDRLELAYGQNTFSLDVASINYDYPSNILYSWKIDGYHKEWSRPSQDNRILVRNLPPGSYTLQIRAISNEERYKTYETRDIQIVITPPAWASVWAMVGYAILLILVMVIIFRIIMLQKQKKVSDEKTRFFINTAHDIRTPLTLIKAPLEEVVENRMVAEQALPHMNMALKNVNTLLQLTTNLINFERIDVYSSTLYVSEYELNTFMNDVCAAFRKYAEMKHVRFVYESNFDYLNVWFDSDKMGSILKNILSNALKYTPEEGSVCISACEEGSTWSIEVKDTGIGIPSCEQKKLFRNCFRGSNVVNLKVTGSGIGLMLVYKLVKLHKGKIQIQSNEQQGTCVRVTFPKGNSHLHKAKFISPKLPDERPETIIPGSISDLPAMEISQINSSLQRILIVEDNDDLRNYLVDMLKTSYNIQACPNGKDALIIIREFNPDFVISDIMMPEMSGDELCSAIKGDLEMSHIPVVLLTALGDEKNMLEGLEIGADAYITKPFSVGILKATIKNLLANRALLRQVYNSIEEEEQSFPVNCTNTLDWKFIASVKECIEKNMGDPDFNVEMLSSRHHMSRTSFFNKLKVLTGYAPADYIRMIRLQHAAQLLKQGEYTIAEITDMVGFSDAKYFREVFKKYYGVSPSKYGESEKTGASPAVNLPSKTD</sequence>
<accession>A0A139L456</accession>
<dbReference type="Gene3D" id="3.40.50.2300">
    <property type="match status" value="1"/>
</dbReference>
<protein>
    <recommendedName>
        <fullName evidence="2">histidine kinase</fullName>
        <ecNumber evidence="2">2.7.13.3</ecNumber>
    </recommendedName>
</protein>
<dbReference type="PANTHER" id="PTHR43547">
    <property type="entry name" value="TWO-COMPONENT HISTIDINE KINASE"/>
    <property type="match status" value="1"/>
</dbReference>
<comment type="catalytic activity">
    <reaction evidence="1">
        <text>ATP + protein L-histidine = ADP + protein N-phospho-L-histidine.</text>
        <dbReference type="EC" id="2.7.13.3"/>
    </reaction>
</comment>
<dbReference type="Proteomes" id="UP000375690">
    <property type="component" value="Unassembled WGS sequence"/>
</dbReference>
<dbReference type="Gene3D" id="1.10.10.60">
    <property type="entry name" value="Homeodomain-like"/>
    <property type="match status" value="1"/>
</dbReference>
<evidence type="ECO:0000313" key="22">
    <source>
        <dbReference type="Proteomes" id="UP000375690"/>
    </source>
</evidence>
<dbReference type="InterPro" id="IPR001789">
    <property type="entry name" value="Sig_transdc_resp-reg_receiver"/>
</dbReference>
<dbReference type="EC" id="2.7.13.3" evidence="2"/>
<evidence type="ECO:0000313" key="21">
    <source>
        <dbReference type="Proteomes" id="UP000365824"/>
    </source>
</evidence>
<dbReference type="Gene3D" id="1.10.287.130">
    <property type="match status" value="1"/>
</dbReference>
<name>A0A139L456_BACOV</name>
<keyword evidence="14" id="KW-1133">Transmembrane helix</keyword>